<reference evidence="3" key="2">
    <citation type="submission" date="2020-05" db="UniProtKB">
        <authorList>
            <consortium name="EnsemblMetazoa"/>
        </authorList>
    </citation>
    <scope>IDENTIFICATION</scope>
</reference>
<gene>
    <name evidence="2" type="ORF">ZHAS_00008576</name>
</gene>
<keyword evidence="4" id="KW-1185">Reference proteome</keyword>
<dbReference type="AlphaFoldDB" id="A0A084VT23"/>
<evidence type="ECO:0000313" key="3">
    <source>
        <dbReference type="EnsemblMetazoa" id="ASIC008576-PA"/>
    </source>
</evidence>
<evidence type="ECO:0000256" key="1">
    <source>
        <dbReference type="SAM" id="MobiDB-lite"/>
    </source>
</evidence>
<dbReference type="VEuPathDB" id="VectorBase:ASIC008576"/>
<dbReference type="EMBL" id="ATLV01016154">
    <property type="status" value="NOT_ANNOTATED_CDS"/>
    <property type="molecule type" value="Genomic_DNA"/>
</dbReference>
<feature type="region of interest" description="Disordered" evidence="1">
    <location>
        <begin position="28"/>
        <end position="153"/>
    </location>
</feature>
<dbReference type="EMBL" id="KE525057">
    <property type="protein sequence ID" value="KFB41117.1"/>
    <property type="molecule type" value="Genomic_DNA"/>
</dbReference>
<dbReference type="Proteomes" id="UP000030765">
    <property type="component" value="Unassembled WGS sequence"/>
</dbReference>
<protein>
    <submittedName>
        <fullName evidence="2 3">Uncharacterized protein</fullName>
    </submittedName>
</protein>
<organism evidence="2">
    <name type="scientific">Anopheles sinensis</name>
    <name type="common">Mosquito</name>
    <dbReference type="NCBI Taxonomy" id="74873"/>
    <lineage>
        <taxon>Eukaryota</taxon>
        <taxon>Metazoa</taxon>
        <taxon>Ecdysozoa</taxon>
        <taxon>Arthropoda</taxon>
        <taxon>Hexapoda</taxon>
        <taxon>Insecta</taxon>
        <taxon>Pterygota</taxon>
        <taxon>Neoptera</taxon>
        <taxon>Endopterygota</taxon>
        <taxon>Diptera</taxon>
        <taxon>Nematocera</taxon>
        <taxon>Culicoidea</taxon>
        <taxon>Culicidae</taxon>
        <taxon>Anophelinae</taxon>
        <taxon>Anopheles</taxon>
    </lineage>
</organism>
<feature type="compositionally biased region" description="Low complexity" evidence="1">
    <location>
        <begin position="64"/>
        <end position="95"/>
    </location>
</feature>
<proteinExistence type="predicted"/>
<dbReference type="VEuPathDB" id="VectorBase:ASIS015530"/>
<name>A0A084VT23_ANOSI</name>
<sequence>MREPIATAPATGAATMFGISNAQLVQHSFNGGLPPLKADSPMPSPAGILRPVSRASSVGGAATGGTLDSVKSSSGASSPAASVKRNSSSSSFGSSSDRRSVFYTDPIPDSDQSSRGKEKPQLDRAHRSVEKFRAPRSRSSLGEADTGTSSRNSATVYWQPVGRSSASWNRNRVLMQHRADLDLKIVHCLAA</sequence>
<accession>A0A084VT23</accession>
<evidence type="ECO:0000313" key="4">
    <source>
        <dbReference type="Proteomes" id="UP000030765"/>
    </source>
</evidence>
<dbReference type="EnsemblMetazoa" id="ASIC008576-RA">
    <property type="protein sequence ID" value="ASIC008576-PA"/>
    <property type="gene ID" value="ASIC008576"/>
</dbReference>
<reference evidence="2 4" key="1">
    <citation type="journal article" date="2014" name="BMC Genomics">
        <title>Genome sequence of Anopheles sinensis provides insight into genetics basis of mosquito competence for malaria parasites.</title>
        <authorList>
            <person name="Zhou D."/>
            <person name="Zhang D."/>
            <person name="Ding G."/>
            <person name="Shi L."/>
            <person name="Hou Q."/>
            <person name="Ye Y."/>
            <person name="Xu Y."/>
            <person name="Zhou H."/>
            <person name="Xiong C."/>
            <person name="Li S."/>
            <person name="Yu J."/>
            <person name="Hong S."/>
            <person name="Yu X."/>
            <person name="Zou P."/>
            <person name="Chen C."/>
            <person name="Chang X."/>
            <person name="Wang W."/>
            <person name="Lv Y."/>
            <person name="Sun Y."/>
            <person name="Ma L."/>
            <person name="Shen B."/>
            <person name="Zhu C."/>
        </authorList>
    </citation>
    <scope>NUCLEOTIDE SEQUENCE [LARGE SCALE GENOMIC DNA]</scope>
</reference>
<feature type="compositionally biased region" description="Basic and acidic residues" evidence="1">
    <location>
        <begin position="112"/>
        <end position="133"/>
    </location>
</feature>
<evidence type="ECO:0000313" key="2">
    <source>
        <dbReference type="EMBL" id="KFB41117.1"/>
    </source>
</evidence>